<feature type="repeat" description="WD" evidence="3">
    <location>
        <begin position="1304"/>
        <end position="1345"/>
    </location>
</feature>
<feature type="repeat" description="WD" evidence="3">
    <location>
        <begin position="772"/>
        <end position="813"/>
    </location>
</feature>
<dbReference type="InterPro" id="IPR019775">
    <property type="entry name" value="WD40_repeat_CS"/>
</dbReference>
<dbReference type="PANTHER" id="PTHR14604:SF3">
    <property type="entry name" value="SPERM-ASSOCIATED ANTIGEN 16 PROTEIN"/>
    <property type="match status" value="1"/>
</dbReference>
<proteinExistence type="predicted"/>
<dbReference type="CDD" id="cd00200">
    <property type="entry name" value="WD40"/>
    <property type="match status" value="1"/>
</dbReference>
<accession>A0ABT7ST62</accession>
<dbReference type="PANTHER" id="PTHR14604">
    <property type="entry name" value="WD40 REPEAT PF20"/>
    <property type="match status" value="1"/>
</dbReference>
<evidence type="ECO:0000256" key="1">
    <source>
        <dbReference type="ARBA" id="ARBA00022574"/>
    </source>
</evidence>
<feature type="repeat" description="WD" evidence="3">
    <location>
        <begin position="1140"/>
        <end position="1181"/>
    </location>
</feature>
<dbReference type="PROSITE" id="PS50294">
    <property type="entry name" value="WD_REPEATS_REGION"/>
    <property type="match status" value="6"/>
</dbReference>
<comment type="caution">
    <text evidence="5">The sequence shown here is derived from an EMBL/GenBank/DDBJ whole genome shotgun (WGS) entry which is preliminary data.</text>
</comment>
<organism evidence="5 6">
    <name type="scientific">Alteromonas arenosi</name>
    <dbReference type="NCBI Taxonomy" id="3055817"/>
    <lineage>
        <taxon>Bacteria</taxon>
        <taxon>Pseudomonadati</taxon>
        <taxon>Pseudomonadota</taxon>
        <taxon>Gammaproteobacteria</taxon>
        <taxon>Alteromonadales</taxon>
        <taxon>Alteromonadaceae</taxon>
        <taxon>Alteromonas/Salinimonas group</taxon>
        <taxon>Alteromonas</taxon>
    </lineage>
</organism>
<dbReference type="InterPro" id="IPR036322">
    <property type="entry name" value="WD40_repeat_dom_sf"/>
</dbReference>
<dbReference type="SUPFAM" id="SSF50998">
    <property type="entry name" value="Quinoprotein alcohol dehydrogenase-like"/>
    <property type="match status" value="1"/>
</dbReference>
<gene>
    <name evidence="5" type="ORF">QTP81_02030</name>
</gene>
<dbReference type="InterPro" id="IPR015943">
    <property type="entry name" value="WD40/YVTN_repeat-like_dom_sf"/>
</dbReference>
<feature type="repeat" description="WD" evidence="3">
    <location>
        <begin position="1018"/>
        <end position="1059"/>
    </location>
</feature>
<dbReference type="SUPFAM" id="SSF50978">
    <property type="entry name" value="WD40 repeat-like"/>
    <property type="match status" value="2"/>
</dbReference>
<dbReference type="RefSeq" id="WP_289363398.1">
    <property type="nucleotide sequence ID" value="NZ_JAUCBP010000002.1"/>
</dbReference>
<feature type="repeat" description="WD" evidence="3">
    <location>
        <begin position="1099"/>
        <end position="1140"/>
    </location>
</feature>
<dbReference type="Gene3D" id="3.40.50.300">
    <property type="entry name" value="P-loop containing nucleotide triphosphate hydrolases"/>
    <property type="match status" value="1"/>
</dbReference>
<dbReference type="EMBL" id="JAUCBP010000002">
    <property type="protein sequence ID" value="MDM7859383.1"/>
    <property type="molecule type" value="Genomic_DNA"/>
</dbReference>
<evidence type="ECO:0000313" key="5">
    <source>
        <dbReference type="EMBL" id="MDM7859383.1"/>
    </source>
</evidence>
<dbReference type="SMART" id="SM00320">
    <property type="entry name" value="WD40"/>
    <property type="match status" value="12"/>
</dbReference>
<evidence type="ECO:0000256" key="2">
    <source>
        <dbReference type="ARBA" id="ARBA00022737"/>
    </source>
</evidence>
<dbReference type="InterPro" id="IPR049052">
    <property type="entry name" value="nSTAND1"/>
</dbReference>
<keyword evidence="1 3" id="KW-0853">WD repeat</keyword>
<dbReference type="Gene3D" id="2.130.10.10">
    <property type="entry name" value="YVTN repeat-like/Quinoprotein amine dehydrogenase"/>
    <property type="match status" value="4"/>
</dbReference>
<feature type="domain" description="Novel STAND NTPase 1" evidence="4">
    <location>
        <begin position="205"/>
        <end position="631"/>
    </location>
</feature>
<feature type="repeat" description="WD" evidence="3">
    <location>
        <begin position="977"/>
        <end position="1018"/>
    </location>
</feature>
<keyword evidence="2" id="KW-0677">Repeat</keyword>
<reference evidence="5 6" key="1">
    <citation type="submission" date="2023-06" db="EMBL/GenBank/DDBJ databases">
        <title>Alteromonas sp. ASW11-36 isolated from intertidal sand.</title>
        <authorList>
            <person name="Li Y."/>
        </authorList>
    </citation>
    <scope>NUCLEOTIDE SEQUENCE [LARGE SCALE GENOMIC DNA]</scope>
    <source>
        <strain evidence="5 6">ASW11-36</strain>
    </source>
</reference>
<dbReference type="SUPFAM" id="SSF52540">
    <property type="entry name" value="P-loop containing nucleoside triphosphate hydrolases"/>
    <property type="match status" value="1"/>
</dbReference>
<evidence type="ECO:0000256" key="3">
    <source>
        <dbReference type="PROSITE-ProRule" id="PRU00221"/>
    </source>
</evidence>
<feature type="repeat" description="WD" evidence="3">
    <location>
        <begin position="1229"/>
        <end position="1263"/>
    </location>
</feature>
<dbReference type="Pfam" id="PF00400">
    <property type="entry name" value="WD40"/>
    <property type="match status" value="9"/>
</dbReference>
<feature type="repeat" description="WD" evidence="3">
    <location>
        <begin position="1263"/>
        <end position="1304"/>
    </location>
</feature>
<dbReference type="InterPro" id="IPR050995">
    <property type="entry name" value="WD-F-box_domain-protein"/>
</dbReference>
<dbReference type="PROSITE" id="PS50082">
    <property type="entry name" value="WD_REPEATS_2"/>
    <property type="match status" value="11"/>
</dbReference>
<feature type="repeat" description="WD" evidence="3">
    <location>
        <begin position="1345"/>
        <end position="1386"/>
    </location>
</feature>
<keyword evidence="6" id="KW-1185">Reference proteome</keyword>
<feature type="repeat" description="WD" evidence="3">
    <location>
        <begin position="1062"/>
        <end position="1092"/>
    </location>
</feature>
<evidence type="ECO:0000259" key="4">
    <source>
        <dbReference type="Pfam" id="PF20703"/>
    </source>
</evidence>
<dbReference type="InterPro" id="IPR001680">
    <property type="entry name" value="WD40_rpt"/>
</dbReference>
<dbReference type="PROSITE" id="PS00678">
    <property type="entry name" value="WD_REPEATS_1"/>
    <property type="match status" value="2"/>
</dbReference>
<evidence type="ECO:0000313" key="6">
    <source>
        <dbReference type="Proteomes" id="UP001234343"/>
    </source>
</evidence>
<protein>
    <submittedName>
        <fullName evidence="5">WD40 repeat domain-containing protein</fullName>
    </submittedName>
</protein>
<dbReference type="Pfam" id="PF20703">
    <property type="entry name" value="nSTAND1"/>
    <property type="match status" value="1"/>
</dbReference>
<sequence>MKKNVRIFISSPNDVEIERQIALQVIQRLARKYNNSINLKAILWEREPLLASGHFQDALDPSTADIAICLLWSRLGSPLPEQFKSMDGRTGITGTEWEFERALAAFEEHQKPDLLVYRKTAKVSTDIENLAQAKSLLEQKQKVEDFFQRYFHYQDEFSTFRRAYFSFDNAEDFELLLESHLQPLIEKHVIDASNTQNVTWFEGSPFAGLAAYEEHQHSVFFGRTKAIGEVMSRYKRLVERGSGFIMISGMSGSGKSSLVNAGLLPLIRTPRVVSFDVAYIDVTRFSPRQLGHSKGPLYALCELFLAQSQATVFDIDAETLFEQLKGSPKSLASTFMHATDVLAQQQTLHQNVACRFQLIIDQSEEIFTLAGVGKEQLVEFWQGIAALVNTGFVWVLGSIRSDMVGQGQNTPLFDLMQGEGDYKLAPPSATEIRQIIAEPAAAAGVSFEVDKDGRSLADVIFEDSQAQLGSLPLVAFCLNELFELAKNTENAPNLLSFNAYYNKLGGLAGAISKRAESIVQQFQAQGYNLDTELPYFFNAFIRVCDVTADGSVTARVVPPAAITRPEQQALIEAFVDARLIVHTESYYRFAHEALISKWHRIQKWIGEDRSFQAFKAQIEEDVSIWQREGQPTARLLNRGKMLDEAETWMDLRRDDFLPTTIDYLQHSIDKCNFSKRRRIAAVIAVFISLCVLTLYSWQQQQKAQQNYAQALQNQSLYLAEQARDQYERGRTDTAMLLALNALPGLYGGDRPHQDLADVWLSLATSNNRVLATFTHEGWVNDVAIVNDGKYVISVGDDGIAYVWDIEQSTIKYTWDHGVLLERVVVSPNQEWVVTVGYDHGVRLWSMRNGLMLSELIFENFVDDLSFTDQANRMLVQTSAGELSVIAIDADGTMAIQRSMLNISAHASSQTDGKFAALQDDGGVIISALEASGGNRLINVNGDVHLVAIDAQAAKLAIGTADGQVTIWTIAQGQQLHSFSHEFGLETITFSPNSQILFTSDLQGTGFLWDLSSGKLLTTLGHTRQLNSAAFNRDGTQLVTGSRGNSVSLWDVATGELLQRGWHNKDIFRVHFADNDQRLVSASGDGTAILWQIIPAPINFMTHQDALMGAVISPLNRYLGTASDDKTGVLWDIATGQSKFVMQHSDSVYMLSFSADEKRVASSSLDGLVRIWSTETGELLAQVEYAGGVWESHFSADGNRLYALIENNVAEVTDIATNETLISVASDIPVHYIALNSAGNLLAIGNEDGVIELWSLPSQEKVHQFSHEREIWNLAFSPRDDELASVGADHKLIVWDLNTGQKRFEYSHRDTIWDVNFSPDGSLLLTGSWDNTASVIDRFTGEERHVLRHADDVNWTRFTQDGEHIVTYSNDGTAALWETDSGERVGVITYSGAPQMEAIASDGEKVITIAPSGVATVHTFSDVFSVSQAVGQLPINRRCLSAAEREDFFLLPLTAQERAARRCEPNVD</sequence>
<dbReference type="InterPro" id="IPR027417">
    <property type="entry name" value="P-loop_NTPase"/>
</dbReference>
<feature type="repeat" description="WD" evidence="3">
    <location>
        <begin position="813"/>
        <end position="854"/>
    </location>
</feature>
<dbReference type="Proteomes" id="UP001234343">
    <property type="component" value="Unassembled WGS sequence"/>
</dbReference>
<dbReference type="InterPro" id="IPR011047">
    <property type="entry name" value="Quinoprotein_ADH-like_sf"/>
</dbReference>
<name>A0ABT7ST62_9ALTE</name>